<dbReference type="InterPro" id="IPR042298">
    <property type="entry name" value="P-CP_red_C"/>
</dbReference>
<dbReference type="Gene3D" id="1.10.8.550">
    <property type="entry name" value="Proto-chlorophyllide reductase 57 kD subunit B"/>
    <property type="match status" value="1"/>
</dbReference>
<accession>A0A1C9W4B3</accession>
<feature type="domain" description="Light-independent protochlorophyllide reductase subunit B-like C-terminal" evidence="1">
    <location>
        <begin position="8"/>
        <end position="50"/>
    </location>
</feature>
<dbReference type="EMBL" id="CP014143">
    <property type="protein sequence ID" value="AOS95983.1"/>
    <property type="molecule type" value="Genomic_DNA"/>
</dbReference>
<dbReference type="Pfam" id="PF08369">
    <property type="entry name" value="PCP_red"/>
    <property type="match status" value="1"/>
</dbReference>
<name>A0A1C9W4B3_9GAMM</name>
<dbReference type="OrthoDB" id="5717231at2"/>
<evidence type="ECO:0000259" key="1">
    <source>
        <dbReference type="Pfam" id="PF08369"/>
    </source>
</evidence>
<dbReference type="GO" id="GO:0015979">
    <property type="term" value="P:photosynthesis"/>
    <property type="evidence" value="ECO:0007669"/>
    <property type="project" value="InterPro"/>
</dbReference>
<evidence type="ECO:0000313" key="3">
    <source>
        <dbReference type="Proteomes" id="UP000095672"/>
    </source>
</evidence>
<proteinExistence type="predicted"/>
<gene>
    <name evidence="2" type="ORF">AUP74_00513</name>
</gene>
<dbReference type="AlphaFoldDB" id="A0A1C9W4B3"/>
<reference evidence="3" key="1">
    <citation type="submission" date="2016-01" db="EMBL/GenBank/DDBJ databases">
        <title>Complete genome sequence of Microbulbifer sp. CCB-MM1, a halophile isolated from Matang Mangrove Forest, Perak.</title>
        <authorList>
            <person name="Moh T.H."/>
            <person name="Dinesh B."/>
            <person name="Lau N.-S."/>
            <person name="Go F."/>
            <person name="Alexander Chong S.-C."/>
        </authorList>
    </citation>
    <scope>NUCLEOTIDE SEQUENCE [LARGE SCALE GENOMIC DNA]</scope>
    <source>
        <strain evidence="3">CCB-MM1</strain>
    </source>
</reference>
<dbReference type="Proteomes" id="UP000095672">
    <property type="component" value="Chromosome"/>
</dbReference>
<keyword evidence="3" id="KW-1185">Reference proteome</keyword>
<sequence length="58" mass="6877">MSNDELEWDIFAEEALKMAPMFVRSKIKRRVEEVARERGITLITCDFMTELQQQEQGK</sequence>
<dbReference type="GO" id="GO:0015995">
    <property type="term" value="P:chlorophyll biosynthetic process"/>
    <property type="evidence" value="ECO:0007669"/>
    <property type="project" value="InterPro"/>
</dbReference>
<dbReference type="STRING" id="1769779.AUP74_00513"/>
<dbReference type="GO" id="GO:0016491">
    <property type="term" value="F:oxidoreductase activity"/>
    <property type="evidence" value="ECO:0007669"/>
    <property type="project" value="InterPro"/>
</dbReference>
<dbReference type="KEGG" id="micc:AUP74_00513"/>
<dbReference type="RefSeq" id="WP_083260777.1">
    <property type="nucleotide sequence ID" value="NZ_CP014143.1"/>
</dbReference>
<evidence type="ECO:0000313" key="2">
    <source>
        <dbReference type="EMBL" id="AOS95983.1"/>
    </source>
</evidence>
<dbReference type="InterPro" id="IPR013580">
    <property type="entry name" value="LI-POR_suB-like_C"/>
</dbReference>
<protein>
    <submittedName>
        <fullName evidence="2">Light-independent protochlorophyllide reductase subunit B</fullName>
    </submittedName>
</protein>
<organism evidence="2 3">
    <name type="scientific">Microbulbifer aggregans</name>
    <dbReference type="NCBI Taxonomy" id="1769779"/>
    <lineage>
        <taxon>Bacteria</taxon>
        <taxon>Pseudomonadati</taxon>
        <taxon>Pseudomonadota</taxon>
        <taxon>Gammaproteobacteria</taxon>
        <taxon>Cellvibrionales</taxon>
        <taxon>Microbulbiferaceae</taxon>
        <taxon>Microbulbifer</taxon>
    </lineage>
</organism>